<dbReference type="Pfam" id="PF09523">
    <property type="entry name" value="DUF2390"/>
    <property type="match status" value="1"/>
</dbReference>
<dbReference type="Proteomes" id="UP000031327">
    <property type="component" value="Unassembled WGS sequence"/>
</dbReference>
<protein>
    <recommendedName>
        <fullName evidence="3">TIGR02444 family protein</fullName>
    </recommendedName>
</protein>
<accession>A0A0C1QJZ0</accession>
<gene>
    <name evidence="1" type="ORF">JF50_21390</name>
</gene>
<name>A0A0C1QJZ0_9GAMM</name>
<reference evidence="1 2" key="1">
    <citation type="submission" date="2014-12" db="EMBL/GenBank/DDBJ databases">
        <title>Draft Genome Sequence of Pseudoalteromonas luteoviolacea HI1.</title>
        <authorList>
            <person name="Asahina A.Y."/>
            <person name="Hadfield M.G."/>
        </authorList>
    </citation>
    <scope>NUCLEOTIDE SEQUENCE [LARGE SCALE GENOMIC DNA]</scope>
    <source>
        <strain evidence="1 2">HI1</strain>
    </source>
</reference>
<proteinExistence type="predicted"/>
<comment type="caution">
    <text evidence="1">The sequence shown here is derived from an EMBL/GenBank/DDBJ whole genome shotgun (WGS) entry which is preliminary data.</text>
</comment>
<dbReference type="NCBIfam" id="TIGR02444">
    <property type="entry name" value="TIGR02444 family protein"/>
    <property type="match status" value="1"/>
</dbReference>
<sequence length="149" mass="17450">MLNRAHFWQYACDVYRNEQVQQVLLECQDLHGKNVNLCLLLDYLSSLSIQLNFQQVQALIACVEHTDKTILQPYRTTRRQVKSQYGDYPDYPSLRKSLLTTELELEKLQQHLLIETANHLCMTHDVPSANNLLHYLPKPLVDKFEHAKT</sequence>
<dbReference type="RefSeq" id="WP_039611392.1">
    <property type="nucleotide sequence ID" value="NZ_JWIC01000009.1"/>
</dbReference>
<dbReference type="OrthoDB" id="6293166at2"/>
<organism evidence="1 2">
    <name type="scientific">Pseudoalteromonas luteoviolacea</name>
    <dbReference type="NCBI Taxonomy" id="43657"/>
    <lineage>
        <taxon>Bacteria</taxon>
        <taxon>Pseudomonadati</taxon>
        <taxon>Pseudomonadota</taxon>
        <taxon>Gammaproteobacteria</taxon>
        <taxon>Alteromonadales</taxon>
        <taxon>Pseudoalteromonadaceae</taxon>
        <taxon>Pseudoalteromonas</taxon>
    </lineage>
</organism>
<evidence type="ECO:0000313" key="1">
    <source>
        <dbReference type="EMBL" id="KID55402.1"/>
    </source>
</evidence>
<evidence type="ECO:0008006" key="3">
    <source>
        <dbReference type="Google" id="ProtNLM"/>
    </source>
</evidence>
<dbReference type="AlphaFoldDB" id="A0A0C1QJZ0"/>
<evidence type="ECO:0000313" key="2">
    <source>
        <dbReference type="Proteomes" id="UP000031327"/>
    </source>
</evidence>
<dbReference type="EMBL" id="JWIC01000009">
    <property type="protein sequence ID" value="KID55402.1"/>
    <property type="molecule type" value="Genomic_DNA"/>
</dbReference>
<dbReference type="InterPro" id="IPR012659">
    <property type="entry name" value="CHP02444"/>
</dbReference>